<proteinExistence type="predicted"/>
<evidence type="ECO:0000313" key="1">
    <source>
        <dbReference type="EnsemblMetazoa" id="PPA29020.1"/>
    </source>
</evidence>
<reference evidence="2" key="1">
    <citation type="journal article" date="2008" name="Nat. Genet.">
        <title>The Pristionchus pacificus genome provides a unique perspective on nematode lifestyle and parasitism.</title>
        <authorList>
            <person name="Dieterich C."/>
            <person name="Clifton S.W."/>
            <person name="Schuster L.N."/>
            <person name="Chinwalla A."/>
            <person name="Delehaunty K."/>
            <person name="Dinkelacker I."/>
            <person name="Fulton L."/>
            <person name="Fulton R."/>
            <person name="Godfrey J."/>
            <person name="Minx P."/>
            <person name="Mitreva M."/>
            <person name="Roeseler W."/>
            <person name="Tian H."/>
            <person name="Witte H."/>
            <person name="Yang S.P."/>
            <person name="Wilson R.K."/>
            <person name="Sommer R.J."/>
        </authorList>
    </citation>
    <scope>NUCLEOTIDE SEQUENCE [LARGE SCALE GENOMIC DNA]</scope>
    <source>
        <strain evidence="2">PS312</strain>
    </source>
</reference>
<sequence length="302" mass="34334">MIIQLMFLLAASSWAQFDIEKCEDDKACLYHYRCSERSPNGTELVLATTTPEARTIWEDENCEASLSITTLSVRPINIRVWNVTIKSTIPHVGIKFGDSLTILTNQTDASFKDDSDIPMKFPLTKAGKHLFNLEVTSKHEKLHDIFSLKSVFYIEKTMEHGSTSSMQPIFWKKILELSTIRYLSGIKCPTFFISAPCDASLIVDDCTNSVANCTALTQDKDSAKCLSNDIMWLKARKSSWQEIRTISCDENKEWKLTNQNGTEIVQNETMRIRCAAEEPELWNAANTILNAFILPFSLYFIM</sequence>
<name>A0A2A6CGE3_PRIPA</name>
<keyword evidence="2" id="KW-1185">Reference proteome</keyword>
<dbReference type="Proteomes" id="UP000005239">
    <property type="component" value="Unassembled WGS sequence"/>
</dbReference>
<protein>
    <submittedName>
        <fullName evidence="1">Uncharacterized protein</fullName>
    </submittedName>
</protein>
<accession>A0A2A6CGE3</accession>
<gene>
    <name evidence="1" type="primary">WBGene00118574</name>
</gene>
<reference evidence="1" key="2">
    <citation type="submission" date="2022-06" db="UniProtKB">
        <authorList>
            <consortium name="EnsemblMetazoa"/>
        </authorList>
    </citation>
    <scope>IDENTIFICATION</scope>
    <source>
        <strain evidence="1">PS312</strain>
    </source>
</reference>
<organism evidence="1 2">
    <name type="scientific">Pristionchus pacificus</name>
    <name type="common">Parasitic nematode worm</name>
    <dbReference type="NCBI Taxonomy" id="54126"/>
    <lineage>
        <taxon>Eukaryota</taxon>
        <taxon>Metazoa</taxon>
        <taxon>Ecdysozoa</taxon>
        <taxon>Nematoda</taxon>
        <taxon>Chromadorea</taxon>
        <taxon>Rhabditida</taxon>
        <taxon>Rhabditina</taxon>
        <taxon>Diplogasteromorpha</taxon>
        <taxon>Diplogasteroidea</taxon>
        <taxon>Neodiplogasteridae</taxon>
        <taxon>Pristionchus</taxon>
    </lineage>
</organism>
<accession>A0A8R1UHP4</accession>
<dbReference type="AlphaFoldDB" id="A0A2A6CGE3"/>
<dbReference type="EnsemblMetazoa" id="PPA29020.1">
    <property type="protein sequence ID" value="PPA29020.1"/>
    <property type="gene ID" value="WBGene00118574"/>
</dbReference>
<evidence type="ECO:0000313" key="2">
    <source>
        <dbReference type="Proteomes" id="UP000005239"/>
    </source>
</evidence>